<evidence type="ECO:0000313" key="2">
    <source>
        <dbReference type="EMBL" id="ETO24325.1"/>
    </source>
</evidence>
<comment type="caution">
    <text evidence="2">The sequence shown here is derived from an EMBL/GenBank/DDBJ whole genome shotgun (WGS) entry which is preliminary data.</text>
</comment>
<name>X6NDB9_RETFI</name>
<keyword evidence="3" id="KW-1185">Reference proteome</keyword>
<keyword evidence="1" id="KW-1133">Transmembrane helix</keyword>
<sequence>MIKNLKHYKHRDEKNNSKTNILKEKSQTTFAEAELFLKKRKTSLSEKKLFKEKGVNNISLNVHSTRQLYFQLCVTKLLLEMKCYQKCQQFFTFFKVFSFFFVVFTCANLYLGDIAITVQPLQQYVCDLYIYLLNVLNFDLFETAVDSLEKKMCFTSPSLQRKKMGLKSTLHEKKNERVCIFL</sequence>
<feature type="transmembrane region" description="Helical" evidence="1">
    <location>
        <begin position="90"/>
        <end position="111"/>
    </location>
</feature>
<organism evidence="2 3">
    <name type="scientific">Reticulomyxa filosa</name>
    <dbReference type="NCBI Taxonomy" id="46433"/>
    <lineage>
        <taxon>Eukaryota</taxon>
        <taxon>Sar</taxon>
        <taxon>Rhizaria</taxon>
        <taxon>Retaria</taxon>
        <taxon>Foraminifera</taxon>
        <taxon>Monothalamids</taxon>
        <taxon>Reticulomyxidae</taxon>
        <taxon>Reticulomyxa</taxon>
    </lineage>
</organism>
<dbReference type="AlphaFoldDB" id="X6NDB9"/>
<dbReference type="Proteomes" id="UP000023152">
    <property type="component" value="Unassembled WGS sequence"/>
</dbReference>
<reference evidence="2 3" key="1">
    <citation type="journal article" date="2013" name="Curr. Biol.">
        <title>The Genome of the Foraminiferan Reticulomyxa filosa.</title>
        <authorList>
            <person name="Glockner G."/>
            <person name="Hulsmann N."/>
            <person name="Schleicher M."/>
            <person name="Noegel A.A."/>
            <person name="Eichinger L."/>
            <person name="Gallinger C."/>
            <person name="Pawlowski J."/>
            <person name="Sierra R."/>
            <person name="Euteneuer U."/>
            <person name="Pillet L."/>
            <person name="Moustafa A."/>
            <person name="Platzer M."/>
            <person name="Groth M."/>
            <person name="Szafranski K."/>
            <person name="Schliwa M."/>
        </authorList>
    </citation>
    <scope>NUCLEOTIDE SEQUENCE [LARGE SCALE GENOMIC DNA]</scope>
</reference>
<evidence type="ECO:0000256" key="1">
    <source>
        <dbReference type="SAM" id="Phobius"/>
    </source>
</evidence>
<gene>
    <name evidence="2" type="ORF">RFI_12831</name>
</gene>
<keyword evidence="1" id="KW-0472">Membrane</keyword>
<evidence type="ECO:0000313" key="3">
    <source>
        <dbReference type="Proteomes" id="UP000023152"/>
    </source>
</evidence>
<accession>X6NDB9</accession>
<proteinExistence type="predicted"/>
<protein>
    <submittedName>
        <fullName evidence="2">Uncharacterized protein</fullName>
    </submittedName>
</protein>
<keyword evidence="1" id="KW-0812">Transmembrane</keyword>
<dbReference type="EMBL" id="ASPP01009294">
    <property type="protein sequence ID" value="ETO24325.1"/>
    <property type="molecule type" value="Genomic_DNA"/>
</dbReference>